<accession>A0A2H4PFD9</accession>
<dbReference type="Proteomes" id="UP000240786">
    <property type="component" value="Segment"/>
</dbReference>
<keyword evidence="2" id="KW-1185">Reference proteome</keyword>
<evidence type="ECO:0000313" key="1">
    <source>
        <dbReference type="EMBL" id="ATW60943.1"/>
    </source>
</evidence>
<protein>
    <submittedName>
        <fullName evidence="1">Uncharacterized protein</fullName>
    </submittedName>
</protein>
<gene>
    <name evidence="1" type="ORF">SEA_ARCHETTA_72</name>
</gene>
<organism evidence="1 2">
    <name type="scientific">Mycobacterium phage Archetta</name>
    <dbReference type="NCBI Taxonomy" id="2047836"/>
    <lineage>
        <taxon>Viruses</taxon>
        <taxon>Duplodnaviria</taxon>
        <taxon>Heunggongvirae</taxon>
        <taxon>Uroviricota</taxon>
        <taxon>Caudoviricetes</taxon>
        <taxon>Benedictvirus</taxon>
        <taxon>Benedictvirus archetta</taxon>
    </lineage>
</organism>
<proteinExistence type="predicted"/>
<evidence type="ECO:0000313" key="2">
    <source>
        <dbReference type="Proteomes" id="UP000240786"/>
    </source>
</evidence>
<sequence length="94" mass="10454">MAGFVINGVVFGNEWDEDQAIDAYAYKLDLDTLEGVDLDIRPATVREVLADVYGEDYDLAGVRSARDDLKSVVLSTVKNQLELMGIPRGSVYRR</sequence>
<reference evidence="1 2" key="1">
    <citation type="submission" date="2017-10" db="EMBL/GenBank/DDBJ databases">
        <authorList>
            <person name="Fong C."/>
            <person name="Hamill A."/>
            <person name="Ko T.W."/>
            <person name="Sim E."/>
            <person name="Meyer J."/>
            <person name="Leo J."/>
            <person name="Li A."/>
            <person name="Narbutas R."/>
            <person name="Ng C."/>
            <person name="Yoon E."/>
            <person name="Vijanderan J."/>
            <person name="Goodwin E."/>
            <person name="Reddi K."/>
            <person name="Villella W."/>
            <person name="Sanders E.R."/>
            <person name="Benyamini P."/>
            <person name="Moberg-Parker J."/>
            <person name="Garlena R.A."/>
            <person name="Russell D.A."/>
            <person name="Pope W.H."/>
            <person name="Jacobs-Sera D."/>
            <person name="Hendrix R.W."/>
            <person name="Hatfull G.F."/>
        </authorList>
    </citation>
    <scope>NUCLEOTIDE SEQUENCE [LARGE SCALE GENOMIC DNA]</scope>
</reference>
<dbReference type="EMBL" id="MG099938">
    <property type="protein sequence ID" value="ATW60943.1"/>
    <property type="molecule type" value="Genomic_DNA"/>
</dbReference>
<name>A0A2H4PFD9_9CAUD</name>